<accession>A0A8B6MBY4</accession>
<gene>
    <name evidence="1" type="ORF">MPC4_850002</name>
</gene>
<sequence length="28" mass="3156">MIQHFIPVFNEGISGYIPRGIKVLVEVV</sequence>
<organism evidence="1 2">
    <name type="scientific">Methylocella tundrae</name>
    <dbReference type="NCBI Taxonomy" id="227605"/>
    <lineage>
        <taxon>Bacteria</taxon>
        <taxon>Pseudomonadati</taxon>
        <taxon>Pseudomonadota</taxon>
        <taxon>Alphaproteobacteria</taxon>
        <taxon>Hyphomicrobiales</taxon>
        <taxon>Beijerinckiaceae</taxon>
        <taxon>Methylocella</taxon>
    </lineage>
</organism>
<keyword evidence="2" id="KW-1185">Reference proteome</keyword>
<dbReference type="Proteomes" id="UP000485880">
    <property type="component" value="Unassembled WGS sequence"/>
</dbReference>
<evidence type="ECO:0000313" key="1">
    <source>
        <dbReference type="EMBL" id="VTZ52523.1"/>
    </source>
</evidence>
<comment type="caution">
    <text evidence="1">The sequence shown here is derived from an EMBL/GenBank/DDBJ whole genome shotgun (WGS) entry which is preliminary data.</text>
</comment>
<dbReference type="AlphaFoldDB" id="A0A8B6MBY4"/>
<evidence type="ECO:0000313" key="2">
    <source>
        <dbReference type="Proteomes" id="UP000485880"/>
    </source>
</evidence>
<reference evidence="1 2" key="1">
    <citation type="submission" date="2019-05" db="EMBL/GenBank/DDBJ databases">
        <authorList>
            <person name="Farhan Ul Haque M."/>
        </authorList>
    </citation>
    <scope>NUCLEOTIDE SEQUENCE [LARGE SCALE GENOMIC DNA]</scope>
    <source>
        <strain evidence="1">2</strain>
    </source>
</reference>
<protein>
    <submittedName>
        <fullName evidence="1">Uncharacterized protein</fullName>
    </submittedName>
</protein>
<proteinExistence type="predicted"/>
<name>A0A8B6MBY4_METTU</name>
<dbReference type="EMBL" id="CABFMQ020000148">
    <property type="protein sequence ID" value="VTZ52523.1"/>
    <property type="molecule type" value="Genomic_DNA"/>
</dbReference>